<gene>
    <name evidence="4" type="ORF">BCR34DRAFT_158633</name>
</gene>
<dbReference type="PROSITE" id="PS00463">
    <property type="entry name" value="ZN2_CY6_FUNGAL_1"/>
    <property type="match status" value="1"/>
</dbReference>
<accession>A0A1Y1YIV3</accession>
<dbReference type="InterPro" id="IPR036864">
    <property type="entry name" value="Zn2-C6_fun-type_DNA-bd_sf"/>
</dbReference>
<proteinExistence type="predicted"/>
<name>A0A1Y1YIV3_9PLEO</name>
<dbReference type="SMART" id="SM00066">
    <property type="entry name" value="GAL4"/>
    <property type="match status" value="1"/>
</dbReference>
<dbReference type="Pfam" id="PF00172">
    <property type="entry name" value="Zn_clus"/>
    <property type="match status" value="1"/>
</dbReference>
<dbReference type="OrthoDB" id="5386330at2759"/>
<dbReference type="GO" id="GO:0008270">
    <property type="term" value="F:zinc ion binding"/>
    <property type="evidence" value="ECO:0007669"/>
    <property type="project" value="InterPro"/>
</dbReference>
<evidence type="ECO:0000256" key="1">
    <source>
        <dbReference type="ARBA" id="ARBA00023242"/>
    </source>
</evidence>
<dbReference type="InterPro" id="IPR001138">
    <property type="entry name" value="Zn2Cys6_DnaBD"/>
</dbReference>
<dbReference type="GO" id="GO:0001228">
    <property type="term" value="F:DNA-binding transcription activator activity, RNA polymerase II-specific"/>
    <property type="evidence" value="ECO:0007669"/>
    <property type="project" value="TreeGrafter"/>
</dbReference>
<feature type="domain" description="Zn(2)-C6 fungal-type" evidence="3">
    <location>
        <begin position="20"/>
        <end position="50"/>
    </location>
</feature>
<evidence type="ECO:0000313" key="5">
    <source>
        <dbReference type="Proteomes" id="UP000193144"/>
    </source>
</evidence>
<dbReference type="AlphaFoldDB" id="A0A1Y1YIV3"/>
<dbReference type="EMBL" id="MCFA01000224">
    <property type="protein sequence ID" value="ORX97950.1"/>
    <property type="molecule type" value="Genomic_DNA"/>
</dbReference>
<dbReference type="PANTHER" id="PTHR47784:SF5">
    <property type="entry name" value="STEROL UPTAKE CONTROL PROTEIN 2"/>
    <property type="match status" value="1"/>
</dbReference>
<dbReference type="SUPFAM" id="SSF57701">
    <property type="entry name" value="Zn2/Cys6 DNA-binding domain"/>
    <property type="match status" value="1"/>
</dbReference>
<dbReference type="PROSITE" id="PS50048">
    <property type="entry name" value="ZN2_CY6_FUNGAL_2"/>
    <property type="match status" value="1"/>
</dbReference>
<dbReference type="PANTHER" id="PTHR47784">
    <property type="entry name" value="STEROL UPTAKE CONTROL PROTEIN 2"/>
    <property type="match status" value="1"/>
</dbReference>
<organism evidence="4 5">
    <name type="scientific">Clohesyomyces aquaticus</name>
    <dbReference type="NCBI Taxonomy" id="1231657"/>
    <lineage>
        <taxon>Eukaryota</taxon>
        <taxon>Fungi</taxon>
        <taxon>Dikarya</taxon>
        <taxon>Ascomycota</taxon>
        <taxon>Pezizomycotina</taxon>
        <taxon>Dothideomycetes</taxon>
        <taxon>Pleosporomycetidae</taxon>
        <taxon>Pleosporales</taxon>
        <taxon>Lindgomycetaceae</taxon>
        <taxon>Clohesyomyces</taxon>
    </lineage>
</organism>
<dbReference type="PRINTS" id="PR00755">
    <property type="entry name" value="AFLATOXINBRP"/>
</dbReference>
<evidence type="ECO:0000313" key="4">
    <source>
        <dbReference type="EMBL" id="ORX97950.1"/>
    </source>
</evidence>
<dbReference type="Proteomes" id="UP000193144">
    <property type="component" value="Unassembled WGS sequence"/>
</dbReference>
<keyword evidence="1" id="KW-0539">Nucleus</keyword>
<sequence length="392" mass="44806">MSSESSKVYRKRPHRKVKSGCTTCKRRKIKCDEEKPQCSNCARYNSECVYPSVPSDCVRDPALAANSNRSPPFKTPDSSIEDQPVPRGRADDEELPLQDLALLHQWTISTYAGCGDSFPGEADPWRIEVPKLGQQFPFVMRGVLAVSALHLARQTADPAEKSRYVQLAAYHQDLALPEYRHAITSVCEDNIHAVVAFSALTTLYCMAAPREPGSLFVDGMPEFVFLHRGVGEFPPLWRHWVNNGPLRSQMHRRQVPLVDSTLNPDDFRLMTLQHFLTNLYPEEQHEAVHYLDALYWLRQAFALTYSPESRIGPKYATMFWMEKVDQGFLELAAQHKPRAFILLAYSCILINRAEGFWYLEGLAQNLLVEMKPYITDEFLPWIEWPLQVCGLT</sequence>
<dbReference type="InterPro" id="IPR053157">
    <property type="entry name" value="Sterol_Uptake_Regulator"/>
</dbReference>
<feature type="region of interest" description="Disordered" evidence="2">
    <location>
        <begin position="64"/>
        <end position="91"/>
    </location>
</feature>
<evidence type="ECO:0000256" key="2">
    <source>
        <dbReference type="SAM" id="MobiDB-lite"/>
    </source>
</evidence>
<dbReference type="Gene3D" id="4.10.240.10">
    <property type="entry name" value="Zn(2)-C6 fungal-type DNA-binding domain"/>
    <property type="match status" value="1"/>
</dbReference>
<keyword evidence="5" id="KW-1185">Reference proteome</keyword>
<reference evidence="4 5" key="1">
    <citation type="submission" date="2016-07" db="EMBL/GenBank/DDBJ databases">
        <title>Pervasive Adenine N6-methylation of Active Genes in Fungi.</title>
        <authorList>
            <consortium name="DOE Joint Genome Institute"/>
            <person name="Mondo S.J."/>
            <person name="Dannebaum R.O."/>
            <person name="Kuo R.C."/>
            <person name="Labutti K."/>
            <person name="Haridas S."/>
            <person name="Kuo A."/>
            <person name="Salamov A."/>
            <person name="Ahrendt S.R."/>
            <person name="Lipzen A."/>
            <person name="Sullivan W."/>
            <person name="Andreopoulos W.B."/>
            <person name="Clum A."/>
            <person name="Lindquist E."/>
            <person name="Daum C."/>
            <person name="Ramamoorthy G.K."/>
            <person name="Gryganskyi A."/>
            <person name="Culley D."/>
            <person name="Magnuson J.K."/>
            <person name="James T.Y."/>
            <person name="O'Malley M.A."/>
            <person name="Stajich J.E."/>
            <person name="Spatafora J.W."/>
            <person name="Visel A."/>
            <person name="Grigoriev I.V."/>
        </authorList>
    </citation>
    <scope>NUCLEOTIDE SEQUENCE [LARGE SCALE GENOMIC DNA]</scope>
    <source>
        <strain evidence="4 5">CBS 115471</strain>
    </source>
</reference>
<comment type="caution">
    <text evidence="4">The sequence shown here is derived from an EMBL/GenBank/DDBJ whole genome shotgun (WGS) entry which is preliminary data.</text>
</comment>
<evidence type="ECO:0000259" key="3">
    <source>
        <dbReference type="PROSITE" id="PS50048"/>
    </source>
</evidence>
<protein>
    <recommendedName>
        <fullName evidence="3">Zn(2)-C6 fungal-type domain-containing protein</fullName>
    </recommendedName>
</protein>
<dbReference type="CDD" id="cd00067">
    <property type="entry name" value="GAL4"/>
    <property type="match status" value="1"/>
</dbReference>